<dbReference type="GO" id="GO:0006270">
    <property type="term" value="P:DNA replication initiation"/>
    <property type="evidence" value="ECO:0007669"/>
    <property type="project" value="TreeGrafter"/>
</dbReference>
<evidence type="ECO:0000256" key="4">
    <source>
        <dbReference type="ARBA" id="ARBA00023125"/>
    </source>
</evidence>
<dbReference type="RefSeq" id="XP_020093546.1">
    <property type="nucleotide sequence ID" value="XM_020237957.1"/>
</dbReference>
<evidence type="ECO:0000256" key="5">
    <source>
        <dbReference type="ARBA" id="ARBA00023242"/>
    </source>
</evidence>
<dbReference type="OrthoDB" id="10265211at2759"/>
<keyword evidence="3" id="KW-0235">DNA replication</keyword>
<protein>
    <submittedName>
        <fullName evidence="10">Origin of replication complex subunit 3 isoform X1</fullName>
    </submittedName>
</protein>
<gene>
    <name evidence="10" type="primary">LOC109713769</name>
</gene>
<dbReference type="PANTHER" id="PTHR12748:SF0">
    <property type="entry name" value="ORIGIN RECOGNITION COMPLEX SUBUNIT 3"/>
    <property type="match status" value="1"/>
</dbReference>
<evidence type="ECO:0000256" key="2">
    <source>
        <dbReference type="ARBA" id="ARBA00010977"/>
    </source>
</evidence>
<dbReference type="PANTHER" id="PTHR12748">
    <property type="entry name" value="ORIGIN RECOGNITION COMPLEX SUBUNIT 3"/>
    <property type="match status" value="1"/>
</dbReference>
<evidence type="ECO:0000256" key="3">
    <source>
        <dbReference type="ARBA" id="ARBA00022705"/>
    </source>
</evidence>
<sequence>MATSPTASDPPSSPIAASDTADNNLQPFFVLHKALPGKSEKRASGSGRTRRKIDLSASSPKSAEKSDQIPPDDSDAICEKLRLEAFERTWSKIDSTIKEVLRQINLNLFNEVLQWIQELFSIIKSSRTTSLSEIQRPYPLLTDALCRRVPAAFVFTKNVEFVDDLLTFQDLGVHLKSNRCHVASLSGLDFLAKHGIGGCVRSLLRQLVSDASDVADFAVLASWYCEQENYNNPIIIIIDDMQRCNGGVLGEFITLLSEWVIKIPIFIIMGVATTVDAPRKLLSSNALQHLQPCKLTLGSPAERMNALVEAILVKPCSGFSISHKVAVFLRNYFLRHDGTITSFISALKLACSKHFSLEPLSCLCLGTFDENRRDEFDAFPGPILRTAFDLPSCKREKISQGSGTSITQGLSQLRKLQRSWSSVVMCLFETGKRSKMQLLDIFCEASDPNLQISSMTRGIPITGKLGSGKAGFIAQAIHRVRELPIALLPHVLKMWSLHMKDMNEVIDKVKELQSNIASGDGGQLYKEKWTDIHKRPVYLGARKGTVSVNDKAAMLLDDMVRKYLTPIECAPFHEIICFGHVEILQSALIGDTRRIIQVDLLKPQNHLRCSCCNGDENIVSPTMHDTSIMYYLSQEYGDVINLHDWYQIFKVTISTPSSKSRKRLHNSPASKKLKTTPTENEAEIQSRFCRAVTELQITGLLRMPSKRRPDFVQRVAFGL</sequence>
<reference evidence="10" key="2">
    <citation type="submission" date="2025-08" db="UniProtKB">
        <authorList>
            <consortium name="RefSeq"/>
        </authorList>
    </citation>
    <scope>IDENTIFICATION</scope>
    <source>
        <tissue evidence="10">Leaf</tissue>
    </source>
</reference>
<dbReference type="GO" id="GO:0031261">
    <property type="term" value="C:DNA replication preinitiation complex"/>
    <property type="evidence" value="ECO:0007669"/>
    <property type="project" value="TreeGrafter"/>
</dbReference>
<reference evidence="9" key="1">
    <citation type="journal article" date="2015" name="Nat. Genet.">
        <title>The pineapple genome and the evolution of CAM photosynthesis.</title>
        <authorList>
            <person name="Ming R."/>
            <person name="VanBuren R."/>
            <person name="Wai C.M."/>
            <person name="Tang H."/>
            <person name="Schatz M.C."/>
            <person name="Bowers J.E."/>
            <person name="Lyons E."/>
            <person name="Wang M.L."/>
            <person name="Chen J."/>
            <person name="Biggers E."/>
            <person name="Zhang J."/>
            <person name="Huang L."/>
            <person name="Zhang L."/>
            <person name="Miao W."/>
            <person name="Zhang J."/>
            <person name="Ye Z."/>
            <person name="Miao C."/>
            <person name="Lin Z."/>
            <person name="Wang H."/>
            <person name="Zhou H."/>
            <person name="Yim W.C."/>
            <person name="Priest H.D."/>
            <person name="Zheng C."/>
            <person name="Woodhouse M."/>
            <person name="Edger P.P."/>
            <person name="Guyot R."/>
            <person name="Guo H.B."/>
            <person name="Guo H."/>
            <person name="Zheng G."/>
            <person name="Singh R."/>
            <person name="Sharma A."/>
            <person name="Min X."/>
            <person name="Zheng Y."/>
            <person name="Lee H."/>
            <person name="Gurtowski J."/>
            <person name="Sedlazeck F.J."/>
            <person name="Harkess A."/>
            <person name="McKain M.R."/>
            <person name="Liao Z."/>
            <person name="Fang J."/>
            <person name="Liu J."/>
            <person name="Zhang X."/>
            <person name="Zhang Q."/>
            <person name="Hu W."/>
            <person name="Qin Y."/>
            <person name="Wang K."/>
            <person name="Chen L.Y."/>
            <person name="Shirley N."/>
            <person name="Lin Y.R."/>
            <person name="Liu L.Y."/>
            <person name="Hernandez A.G."/>
            <person name="Wright C.L."/>
            <person name="Bulone V."/>
            <person name="Tuskan G.A."/>
            <person name="Heath K."/>
            <person name="Zee F."/>
            <person name="Moore P.H."/>
            <person name="Sunkar R."/>
            <person name="Leebens-Mack J.H."/>
            <person name="Mockler T."/>
            <person name="Bennetzen J.L."/>
            <person name="Freeling M."/>
            <person name="Sankoff D."/>
            <person name="Paterson A.H."/>
            <person name="Zhu X."/>
            <person name="Yang X."/>
            <person name="Smith J.A."/>
            <person name="Cushman J.C."/>
            <person name="Paull R.E."/>
            <person name="Yu Q."/>
        </authorList>
    </citation>
    <scope>NUCLEOTIDE SEQUENCE [LARGE SCALE GENOMIC DNA]</scope>
    <source>
        <strain evidence="9">cv. F153</strain>
    </source>
</reference>
<comment type="subcellular location">
    <subcellularLocation>
        <location evidence="1">Nucleus</location>
    </subcellularLocation>
</comment>
<feature type="region of interest" description="Disordered" evidence="6">
    <location>
        <begin position="34"/>
        <end position="74"/>
    </location>
</feature>
<dbReference type="CDD" id="cd20704">
    <property type="entry name" value="Orc3"/>
    <property type="match status" value="1"/>
</dbReference>
<evidence type="ECO:0000256" key="6">
    <source>
        <dbReference type="SAM" id="MobiDB-lite"/>
    </source>
</evidence>
<feature type="region of interest" description="Disordered" evidence="6">
    <location>
        <begin position="1"/>
        <end position="20"/>
    </location>
</feature>
<dbReference type="InterPro" id="IPR045667">
    <property type="entry name" value="ORC3_N"/>
</dbReference>
<dbReference type="InterPro" id="IPR040855">
    <property type="entry name" value="ORC_WH_C"/>
</dbReference>
<keyword evidence="9" id="KW-1185">Reference proteome</keyword>
<evidence type="ECO:0000259" key="8">
    <source>
        <dbReference type="Pfam" id="PF18137"/>
    </source>
</evidence>
<dbReference type="GO" id="GO:0005656">
    <property type="term" value="C:nuclear pre-replicative complex"/>
    <property type="evidence" value="ECO:0007669"/>
    <property type="project" value="TreeGrafter"/>
</dbReference>
<feature type="domain" description="Origin recognition complex subunit 3 N-terminal" evidence="7">
    <location>
        <begin position="46"/>
        <end position="363"/>
    </location>
</feature>
<evidence type="ECO:0000259" key="7">
    <source>
        <dbReference type="Pfam" id="PF07034"/>
    </source>
</evidence>
<evidence type="ECO:0000256" key="1">
    <source>
        <dbReference type="ARBA" id="ARBA00004123"/>
    </source>
</evidence>
<dbReference type="GO" id="GO:0003688">
    <property type="term" value="F:DNA replication origin binding"/>
    <property type="evidence" value="ECO:0007669"/>
    <property type="project" value="TreeGrafter"/>
</dbReference>
<dbReference type="AlphaFoldDB" id="A0A6P5FBF2"/>
<dbReference type="InterPro" id="IPR020795">
    <property type="entry name" value="ORC3"/>
</dbReference>
<dbReference type="GeneID" id="109713769"/>
<name>A0A6P5FBF2_ANACO</name>
<comment type="similarity">
    <text evidence="2">Belongs to the ORC3 family.</text>
</comment>
<proteinExistence type="inferred from homology"/>
<dbReference type="Pfam" id="PF07034">
    <property type="entry name" value="ORC3_N"/>
    <property type="match status" value="1"/>
</dbReference>
<feature type="domain" description="Origin recognition complex subunit 3 winged helix C-terminal" evidence="8">
    <location>
        <begin position="593"/>
        <end position="717"/>
    </location>
</feature>
<feature type="region of interest" description="Disordered" evidence="6">
    <location>
        <begin position="658"/>
        <end position="679"/>
    </location>
</feature>
<keyword evidence="4" id="KW-0238">DNA-binding</keyword>
<organism evidence="9 10">
    <name type="scientific">Ananas comosus</name>
    <name type="common">Pineapple</name>
    <name type="synonym">Ananas ananas</name>
    <dbReference type="NCBI Taxonomy" id="4615"/>
    <lineage>
        <taxon>Eukaryota</taxon>
        <taxon>Viridiplantae</taxon>
        <taxon>Streptophyta</taxon>
        <taxon>Embryophyta</taxon>
        <taxon>Tracheophyta</taxon>
        <taxon>Spermatophyta</taxon>
        <taxon>Magnoliopsida</taxon>
        <taxon>Liliopsida</taxon>
        <taxon>Poales</taxon>
        <taxon>Bromeliaceae</taxon>
        <taxon>Bromelioideae</taxon>
        <taxon>Ananas</taxon>
    </lineage>
</organism>
<evidence type="ECO:0000313" key="9">
    <source>
        <dbReference type="Proteomes" id="UP000515123"/>
    </source>
</evidence>
<keyword evidence="5" id="KW-0539">Nucleus</keyword>
<dbReference type="GO" id="GO:0005664">
    <property type="term" value="C:nuclear origin of replication recognition complex"/>
    <property type="evidence" value="ECO:0007669"/>
    <property type="project" value="InterPro"/>
</dbReference>
<evidence type="ECO:0000313" key="10">
    <source>
        <dbReference type="RefSeq" id="XP_020093546.1"/>
    </source>
</evidence>
<dbReference type="Proteomes" id="UP000515123">
    <property type="component" value="Linkage group 8"/>
</dbReference>
<dbReference type="Pfam" id="PF18137">
    <property type="entry name" value="WHD_ORC"/>
    <property type="match status" value="1"/>
</dbReference>
<accession>A0A6P5FBF2</accession>